<dbReference type="GO" id="GO:0043546">
    <property type="term" value="F:molybdopterin cofactor binding"/>
    <property type="evidence" value="ECO:0007669"/>
    <property type="project" value="InterPro"/>
</dbReference>
<gene>
    <name evidence="11" type="ORF">SAMN02194393_04531</name>
</gene>
<dbReference type="PANTHER" id="PTHR43742:SF9">
    <property type="entry name" value="TETRATHIONATE REDUCTASE SUBUNIT A"/>
    <property type="match status" value="1"/>
</dbReference>
<protein>
    <submittedName>
        <fullName evidence="11">Anaerobic selenocysteine-containing dehydrogenase</fullName>
    </submittedName>
</protein>
<dbReference type="GO" id="GO:0051539">
    <property type="term" value="F:4 iron, 4 sulfur cluster binding"/>
    <property type="evidence" value="ECO:0007669"/>
    <property type="project" value="UniProtKB-KW"/>
</dbReference>
<keyword evidence="8" id="KW-0408">Iron</keyword>
<dbReference type="OrthoDB" id="9803192at2"/>
<dbReference type="InterPro" id="IPR006656">
    <property type="entry name" value="Mopterin_OxRdtase"/>
</dbReference>
<evidence type="ECO:0000313" key="11">
    <source>
        <dbReference type="EMBL" id="SKC86376.1"/>
    </source>
</evidence>
<evidence type="ECO:0000256" key="2">
    <source>
        <dbReference type="ARBA" id="ARBA00010312"/>
    </source>
</evidence>
<evidence type="ECO:0000256" key="7">
    <source>
        <dbReference type="ARBA" id="ARBA00023002"/>
    </source>
</evidence>
<evidence type="ECO:0000256" key="4">
    <source>
        <dbReference type="ARBA" id="ARBA00022505"/>
    </source>
</evidence>
<keyword evidence="12" id="KW-1185">Reference proteome</keyword>
<dbReference type="Proteomes" id="UP000190285">
    <property type="component" value="Unassembled WGS sequence"/>
</dbReference>
<dbReference type="Pfam" id="PF00384">
    <property type="entry name" value="Molybdopterin"/>
    <property type="match status" value="1"/>
</dbReference>
<dbReference type="AlphaFoldDB" id="A0A1T5MDR4"/>
<dbReference type="GO" id="GO:0016491">
    <property type="term" value="F:oxidoreductase activity"/>
    <property type="evidence" value="ECO:0007669"/>
    <property type="project" value="UniProtKB-KW"/>
</dbReference>
<dbReference type="InterPro" id="IPR006655">
    <property type="entry name" value="Mopterin_OxRdtase_prok_CS"/>
</dbReference>
<keyword evidence="4" id="KW-0500">Molybdenum</keyword>
<dbReference type="InterPro" id="IPR009010">
    <property type="entry name" value="Asp_de-COase-like_dom_sf"/>
</dbReference>
<dbReference type="Gene3D" id="3.40.228.10">
    <property type="entry name" value="Dimethylsulfoxide Reductase, domain 2"/>
    <property type="match status" value="1"/>
</dbReference>
<dbReference type="SUPFAM" id="SSF53706">
    <property type="entry name" value="Formate dehydrogenase/DMSO reductase, domains 1-3"/>
    <property type="match status" value="1"/>
</dbReference>
<comment type="similarity">
    <text evidence="2">Belongs to the prokaryotic molybdopterin-containing oxidoreductase family.</text>
</comment>
<evidence type="ECO:0000256" key="6">
    <source>
        <dbReference type="ARBA" id="ARBA00022729"/>
    </source>
</evidence>
<keyword evidence="3" id="KW-0004">4Fe-4S</keyword>
<keyword evidence="9" id="KW-0411">Iron-sulfur</keyword>
<keyword evidence="5" id="KW-0479">Metal-binding</keyword>
<sequence>MENNKKNVVKTLCRMCDDHCGINVYLENDEIVDIDGSNHYWNRGRICVKGRAGVDLFNGKDRILKPLKKVNGKFVEIGLEQALNEISKKVLKIKEEYGARSFGIWKGEAVGFAQQEELARRFIHAFGSPNYFSNDSQCFVGRWIGYSLVAGAWMAQPDFENSKCILLWGANPPNAHPNMTQYIMRAKGKGAKIIAIDSRLSHIARQAHVFAQVRPGTDGALAHGIMRLLIERDGIDKEFIRKYTQGYDKLKEYVKEFTDEYVERETGVDRNILHQIVDFIIQGRPHVINYVGNGLEHHENGINNIRACACIDALVASFDQKGGNFMPEGFGQRKLTLYDELPLTHLKPIGADKFPVLYEYRQECHTMTAMNTILSQDPYPLKGMIIIGANPALTNPNTKKVVKALKSLDLLVVRELFMSETAELADYVLPAASYLERSEMHCHGMHQVVALTNRICTIPEVQDEYQFLHDIAHSVGIGEYFPWENEDKLNEWLVEPTDVSIDILKQNPEGYQYKPLRYKKWEEKLNNGEKPFNTKSGKIELYSEYLDSLGYDGLPVYKSPDYIENKDDEYPYTMITGARKLIYYHGRNRNFKRFRTAIPGPEVELHPVDAAKLNVKDGDAVIITSQIGSLEIPVKIRHEKEIMPGMIQITHGWKEANVNLITHDDRFDPIDGFPLMKSVKVKIEKKEK</sequence>
<feature type="domain" description="4Fe-4S Mo/W bis-MGD-type" evidence="10">
    <location>
        <begin position="6"/>
        <end position="61"/>
    </location>
</feature>
<dbReference type="Gene3D" id="3.40.50.740">
    <property type="match status" value="1"/>
</dbReference>
<dbReference type="Gene3D" id="2.20.25.90">
    <property type="entry name" value="ADC-like domains"/>
    <property type="match status" value="1"/>
</dbReference>
<reference evidence="11 12" key="1">
    <citation type="submission" date="2017-02" db="EMBL/GenBank/DDBJ databases">
        <authorList>
            <person name="Peterson S.W."/>
        </authorList>
    </citation>
    <scope>NUCLEOTIDE SEQUENCE [LARGE SCALE GENOMIC DNA]</scope>
    <source>
        <strain evidence="11 12">M1</strain>
    </source>
</reference>
<evidence type="ECO:0000256" key="8">
    <source>
        <dbReference type="ARBA" id="ARBA00023004"/>
    </source>
</evidence>
<proteinExistence type="inferred from homology"/>
<evidence type="ECO:0000256" key="1">
    <source>
        <dbReference type="ARBA" id="ARBA00001942"/>
    </source>
</evidence>
<dbReference type="SUPFAM" id="SSF50692">
    <property type="entry name" value="ADC-like"/>
    <property type="match status" value="1"/>
</dbReference>
<evidence type="ECO:0000256" key="9">
    <source>
        <dbReference type="ARBA" id="ARBA00023014"/>
    </source>
</evidence>
<accession>A0A1T5MDR4</accession>
<dbReference type="SMART" id="SM00926">
    <property type="entry name" value="Molybdop_Fe4S4"/>
    <property type="match status" value="1"/>
</dbReference>
<dbReference type="STRING" id="36842.SAMN02194393_04531"/>
<dbReference type="Pfam" id="PF01568">
    <property type="entry name" value="Molydop_binding"/>
    <property type="match status" value="1"/>
</dbReference>
<evidence type="ECO:0000256" key="5">
    <source>
        <dbReference type="ARBA" id="ARBA00022723"/>
    </source>
</evidence>
<keyword evidence="6" id="KW-0732">Signal</keyword>
<dbReference type="Pfam" id="PF04879">
    <property type="entry name" value="Molybdop_Fe4S4"/>
    <property type="match status" value="1"/>
</dbReference>
<dbReference type="InterPro" id="IPR006657">
    <property type="entry name" value="MoPterin_dinucl-bd_dom"/>
</dbReference>
<keyword evidence="7" id="KW-0560">Oxidoreductase</keyword>
<evidence type="ECO:0000313" key="12">
    <source>
        <dbReference type="Proteomes" id="UP000190285"/>
    </source>
</evidence>
<dbReference type="InterPro" id="IPR050612">
    <property type="entry name" value="Prok_Mopterin_Oxidored"/>
</dbReference>
<dbReference type="EMBL" id="FUZT01000014">
    <property type="protein sequence ID" value="SKC86376.1"/>
    <property type="molecule type" value="Genomic_DNA"/>
</dbReference>
<name>A0A1T5MDR4_9FIRM</name>
<dbReference type="PROSITE" id="PS51669">
    <property type="entry name" value="4FE4S_MOW_BIS_MGD"/>
    <property type="match status" value="1"/>
</dbReference>
<comment type="cofactor">
    <cofactor evidence="1">
        <name>Mo-bis(molybdopterin guanine dinucleotide)</name>
        <dbReference type="ChEBI" id="CHEBI:60539"/>
    </cofactor>
</comment>
<dbReference type="PROSITE" id="PS00490">
    <property type="entry name" value="MOLYBDOPTERIN_PROK_2"/>
    <property type="match status" value="1"/>
</dbReference>
<dbReference type="PANTHER" id="PTHR43742">
    <property type="entry name" value="TRIMETHYLAMINE-N-OXIDE REDUCTASE"/>
    <property type="match status" value="1"/>
</dbReference>
<dbReference type="InterPro" id="IPR006963">
    <property type="entry name" value="Mopterin_OxRdtase_4Fe-4S_dom"/>
</dbReference>
<dbReference type="RefSeq" id="WP_079494912.1">
    <property type="nucleotide sequence ID" value="NZ_FUZT01000014.1"/>
</dbReference>
<dbReference type="Gene3D" id="2.40.40.20">
    <property type="match status" value="1"/>
</dbReference>
<evidence type="ECO:0000259" key="10">
    <source>
        <dbReference type="PROSITE" id="PS51669"/>
    </source>
</evidence>
<organism evidence="11 12">
    <name type="scientific">Maledivibacter halophilus</name>
    <dbReference type="NCBI Taxonomy" id="36842"/>
    <lineage>
        <taxon>Bacteria</taxon>
        <taxon>Bacillati</taxon>
        <taxon>Bacillota</taxon>
        <taxon>Clostridia</taxon>
        <taxon>Peptostreptococcales</taxon>
        <taxon>Caminicellaceae</taxon>
        <taxon>Maledivibacter</taxon>
    </lineage>
</organism>
<evidence type="ECO:0000256" key="3">
    <source>
        <dbReference type="ARBA" id="ARBA00022485"/>
    </source>
</evidence>
<dbReference type="GO" id="GO:0046872">
    <property type="term" value="F:metal ion binding"/>
    <property type="evidence" value="ECO:0007669"/>
    <property type="project" value="UniProtKB-KW"/>
</dbReference>